<name>A0A0C3DXK6_9AGAM</name>
<comment type="similarity">
    <text evidence="1">Belongs to the MOG1 family.</text>
</comment>
<evidence type="ECO:0000313" key="4">
    <source>
        <dbReference type="EMBL" id="KIM60601.1"/>
    </source>
</evidence>
<dbReference type="AlphaFoldDB" id="A0A0C3DXK6"/>
<dbReference type="InterPro" id="IPR016123">
    <property type="entry name" value="Mog1/PsbP_a/b/a-sand"/>
</dbReference>
<dbReference type="PANTHER" id="PTHR15837:SF0">
    <property type="entry name" value="RAN GUANINE NUCLEOTIDE RELEASE FACTOR"/>
    <property type="match status" value="1"/>
</dbReference>
<gene>
    <name evidence="4" type="ORF">SCLCIDRAFT_1183261</name>
</gene>
<dbReference type="InParanoid" id="A0A0C3DXK6"/>
<evidence type="ECO:0000256" key="1">
    <source>
        <dbReference type="ARBA" id="ARBA00010307"/>
    </source>
</evidence>
<sequence length="174" mass="19528">MSTRQRRDLFGGKISADLPCVVELSDIRQVPDSQEVFVYTDSDSFLSVEVLQRVPKDDDTEAVKYHFTALAEDNDATMSTIINTCVPNIDGILPHVILEGKQEVRKFNQPCAVEVDILLALFRVKDYGVDVIVSASIPKNSARLTAIKEDFYALLESFRIRDYSLFVSPLQPSL</sequence>
<dbReference type="GO" id="GO:0005634">
    <property type="term" value="C:nucleus"/>
    <property type="evidence" value="ECO:0007669"/>
    <property type="project" value="TreeGrafter"/>
</dbReference>
<dbReference type="SUPFAM" id="SSF55724">
    <property type="entry name" value="Mog1p/PsbP-like"/>
    <property type="match status" value="1"/>
</dbReference>
<dbReference type="GO" id="GO:0005085">
    <property type="term" value="F:guanyl-nucleotide exchange factor activity"/>
    <property type="evidence" value="ECO:0007669"/>
    <property type="project" value="TreeGrafter"/>
</dbReference>
<dbReference type="Pfam" id="PF04603">
    <property type="entry name" value="Mog1"/>
    <property type="match status" value="1"/>
</dbReference>
<evidence type="ECO:0000256" key="3">
    <source>
        <dbReference type="ARBA" id="ARBA00022927"/>
    </source>
</evidence>
<evidence type="ECO:0000256" key="2">
    <source>
        <dbReference type="ARBA" id="ARBA00022448"/>
    </source>
</evidence>
<keyword evidence="2" id="KW-0813">Transport</keyword>
<keyword evidence="5" id="KW-1185">Reference proteome</keyword>
<accession>A0A0C3DXK6</accession>
<dbReference type="STRING" id="1036808.A0A0C3DXK6"/>
<dbReference type="InterPro" id="IPR007681">
    <property type="entry name" value="Mog1"/>
</dbReference>
<reference evidence="5" key="2">
    <citation type="submission" date="2015-01" db="EMBL/GenBank/DDBJ databases">
        <title>Evolutionary Origins and Diversification of the Mycorrhizal Mutualists.</title>
        <authorList>
            <consortium name="DOE Joint Genome Institute"/>
            <consortium name="Mycorrhizal Genomics Consortium"/>
            <person name="Kohler A."/>
            <person name="Kuo A."/>
            <person name="Nagy L.G."/>
            <person name="Floudas D."/>
            <person name="Copeland A."/>
            <person name="Barry K.W."/>
            <person name="Cichocki N."/>
            <person name="Veneault-Fourrey C."/>
            <person name="LaButti K."/>
            <person name="Lindquist E.A."/>
            <person name="Lipzen A."/>
            <person name="Lundell T."/>
            <person name="Morin E."/>
            <person name="Murat C."/>
            <person name="Riley R."/>
            <person name="Ohm R."/>
            <person name="Sun H."/>
            <person name="Tunlid A."/>
            <person name="Henrissat B."/>
            <person name="Grigoriev I.V."/>
            <person name="Hibbett D.S."/>
            <person name="Martin F."/>
        </authorList>
    </citation>
    <scope>NUCLEOTIDE SEQUENCE [LARGE SCALE GENOMIC DNA]</scope>
    <source>
        <strain evidence="5">Foug A</strain>
    </source>
</reference>
<dbReference type="HOGENOM" id="CLU_081345_1_2_1"/>
<dbReference type="GO" id="GO:0031267">
    <property type="term" value="F:small GTPase binding"/>
    <property type="evidence" value="ECO:0007669"/>
    <property type="project" value="TreeGrafter"/>
</dbReference>
<dbReference type="EMBL" id="KN822060">
    <property type="protein sequence ID" value="KIM60601.1"/>
    <property type="molecule type" value="Genomic_DNA"/>
</dbReference>
<keyword evidence="3" id="KW-0653">Protein transport</keyword>
<protein>
    <recommendedName>
        <fullName evidence="6">Mog1p/PsbP-like protein</fullName>
    </recommendedName>
</protein>
<dbReference type="GO" id="GO:0006606">
    <property type="term" value="P:protein import into nucleus"/>
    <property type="evidence" value="ECO:0007669"/>
    <property type="project" value="TreeGrafter"/>
</dbReference>
<organism evidence="4 5">
    <name type="scientific">Scleroderma citrinum Foug A</name>
    <dbReference type="NCBI Taxonomy" id="1036808"/>
    <lineage>
        <taxon>Eukaryota</taxon>
        <taxon>Fungi</taxon>
        <taxon>Dikarya</taxon>
        <taxon>Basidiomycota</taxon>
        <taxon>Agaricomycotina</taxon>
        <taxon>Agaricomycetes</taxon>
        <taxon>Agaricomycetidae</taxon>
        <taxon>Boletales</taxon>
        <taxon>Sclerodermatineae</taxon>
        <taxon>Sclerodermataceae</taxon>
        <taxon>Scleroderma</taxon>
    </lineage>
</organism>
<proteinExistence type="inferred from homology"/>
<dbReference type="FunCoup" id="A0A0C3DXK6">
    <property type="interactions" value="340"/>
</dbReference>
<dbReference type="PANTHER" id="PTHR15837">
    <property type="entry name" value="RAN GUANINE NUCLEOTIDE RELEASE FACTOR"/>
    <property type="match status" value="1"/>
</dbReference>
<evidence type="ECO:0008006" key="6">
    <source>
        <dbReference type="Google" id="ProtNLM"/>
    </source>
</evidence>
<dbReference type="Gene3D" id="3.40.1000.10">
    <property type="entry name" value="Mog1/PsbP, alpha/beta/alpha sandwich"/>
    <property type="match status" value="1"/>
</dbReference>
<dbReference type="Proteomes" id="UP000053989">
    <property type="component" value="Unassembled WGS sequence"/>
</dbReference>
<reference evidence="4 5" key="1">
    <citation type="submission" date="2014-04" db="EMBL/GenBank/DDBJ databases">
        <authorList>
            <consortium name="DOE Joint Genome Institute"/>
            <person name="Kuo A."/>
            <person name="Kohler A."/>
            <person name="Nagy L.G."/>
            <person name="Floudas D."/>
            <person name="Copeland A."/>
            <person name="Barry K.W."/>
            <person name="Cichocki N."/>
            <person name="Veneault-Fourrey C."/>
            <person name="LaButti K."/>
            <person name="Lindquist E.A."/>
            <person name="Lipzen A."/>
            <person name="Lundell T."/>
            <person name="Morin E."/>
            <person name="Murat C."/>
            <person name="Sun H."/>
            <person name="Tunlid A."/>
            <person name="Henrissat B."/>
            <person name="Grigoriev I.V."/>
            <person name="Hibbett D.S."/>
            <person name="Martin F."/>
            <person name="Nordberg H.P."/>
            <person name="Cantor M.N."/>
            <person name="Hua S.X."/>
        </authorList>
    </citation>
    <scope>NUCLEOTIDE SEQUENCE [LARGE SCALE GENOMIC DNA]</scope>
    <source>
        <strain evidence="4 5">Foug A</strain>
    </source>
</reference>
<dbReference type="OrthoDB" id="10255285at2759"/>
<evidence type="ECO:0000313" key="5">
    <source>
        <dbReference type="Proteomes" id="UP000053989"/>
    </source>
</evidence>